<dbReference type="GO" id="GO:0005524">
    <property type="term" value="F:ATP binding"/>
    <property type="evidence" value="ECO:0007669"/>
    <property type="project" value="UniProtKB-KW"/>
</dbReference>
<evidence type="ECO:0000256" key="4">
    <source>
        <dbReference type="ARBA" id="ARBA00022840"/>
    </source>
</evidence>
<gene>
    <name evidence="9" type="ORF">PRVXT_000347</name>
</gene>
<comment type="catalytic activity">
    <reaction evidence="6">
        <text>L-threonyl-[protein] + ATP = 3-O-(5'-adenylyl)-L-threonyl-[protein] + diphosphate</text>
        <dbReference type="Rhea" id="RHEA:54292"/>
        <dbReference type="Rhea" id="RHEA-COMP:11060"/>
        <dbReference type="Rhea" id="RHEA-COMP:13847"/>
        <dbReference type="ChEBI" id="CHEBI:30013"/>
        <dbReference type="ChEBI" id="CHEBI:30616"/>
        <dbReference type="ChEBI" id="CHEBI:33019"/>
        <dbReference type="ChEBI" id="CHEBI:138113"/>
        <dbReference type="EC" id="2.7.7.108"/>
    </reaction>
</comment>
<reference evidence="9" key="2">
    <citation type="submission" date="2024-06" db="EMBL/GenBank/DDBJ databases">
        <authorList>
            <person name="Petrova K.O."/>
            <person name="Toshchakov S.V."/>
            <person name="Boltjanskaja Y.V."/>
            <person name="Kevbrin V."/>
        </authorList>
    </citation>
    <scope>NUCLEOTIDE SEQUENCE</scope>
    <source>
        <strain evidence="9">Z-910T</strain>
    </source>
</reference>
<evidence type="ECO:0000313" key="9">
    <source>
        <dbReference type="EMBL" id="XBX75237.1"/>
    </source>
</evidence>
<evidence type="ECO:0000259" key="8">
    <source>
        <dbReference type="PROSITE" id="PS51459"/>
    </source>
</evidence>
<dbReference type="AlphaFoldDB" id="A0AAU7VN22"/>
<dbReference type="GO" id="GO:0070733">
    <property type="term" value="F:AMPylase activity"/>
    <property type="evidence" value="ECO:0007669"/>
    <property type="project" value="UniProtKB-EC"/>
</dbReference>
<evidence type="ECO:0000256" key="7">
    <source>
        <dbReference type="ARBA" id="ARBA00048696"/>
    </source>
</evidence>
<reference evidence="9" key="1">
    <citation type="journal article" date="2013" name="Extremophiles">
        <title>Proteinivorax tanatarense gen. nov., sp. nov., an anaerobic, haloalkaliphilic, proteolytic bacterium isolated from a decaying algal bloom, and proposal of Proteinivoraceae fam. nov.</title>
        <authorList>
            <person name="Kevbrin V."/>
            <person name="Boltyanskaya Y."/>
            <person name="Zhilina T."/>
            <person name="Kolganova T."/>
            <person name="Lavrentjeva E."/>
            <person name="Kuznetsov B."/>
        </authorList>
    </citation>
    <scope>NUCLEOTIDE SEQUENCE</scope>
    <source>
        <strain evidence="9">Z-910T</strain>
    </source>
</reference>
<accession>A0AAU7VN22</accession>
<keyword evidence="2" id="KW-0548">Nucleotidyltransferase</keyword>
<evidence type="ECO:0000256" key="1">
    <source>
        <dbReference type="ARBA" id="ARBA00022679"/>
    </source>
</evidence>
<dbReference type="InterPro" id="IPR003812">
    <property type="entry name" value="Fido"/>
</dbReference>
<dbReference type="PANTHER" id="PTHR39560:SF1">
    <property type="entry name" value="PROTEIN ADENYLYLTRANSFERASE FIC-RELATED"/>
    <property type="match status" value="1"/>
</dbReference>
<name>A0AAU7VN22_9FIRM</name>
<evidence type="ECO:0000256" key="3">
    <source>
        <dbReference type="ARBA" id="ARBA00022741"/>
    </source>
</evidence>
<dbReference type="RefSeq" id="WP_350343982.1">
    <property type="nucleotide sequence ID" value="NZ_CP158367.1"/>
</dbReference>
<organism evidence="9">
    <name type="scientific">Proteinivorax tanatarense</name>
    <dbReference type="NCBI Taxonomy" id="1260629"/>
    <lineage>
        <taxon>Bacteria</taxon>
        <taxon>Bacillati</taxon>
        <taxon>Bacillota</taxon>
        <taxon>Clostridia</taxon>
        <taxon>Eubacteriales</taxon>
        <taxon>Proteinivoracaceae</taxon>
        <taxon>Proteinivorax</taxon>
    </lineage>
</organism>
<keyword evidence="1" id="KW-0808">Transferase</keyword>
<dbReference type="Pfam" id="PF02661">
    <property type="entry name" value="Fic"/>
    <property type="match status" value="1"/>
</dbReference>
<dbReference type="SUPFAM" id="SSF140931">
    <property type="entry name" value="Fic-like"/>
    <property type="match status" value="1"/>
</dbReference>
<protein>
    <recommendedName>
        <fullName evidence="5">protein adenylyltransferase</fullName>
        <ecNumber evidence="5">2.7.7.108</ecNumber>
    </recommendedName>
</protein>
<dbReference type="PANTHER" id="PTHR39560">
    <property type="entry name" value="PROTEIN ADENYLYLTRANSFERASE FIC-RELATED"/>
    <property type="match status" value="1"/>
</dbReference>
<dbReference type="InterPro" id="IPR036597">
    <property type="entry name" value="Fido-like_dom_sf"/>
</dbReference>
<comment type="catalytic activity">
    <reaction evidence="7">
        <text>L-tyrosyl-[protein] + ATP = O-(5'-adenylyl)-L-tyrosyl-[protein] + diphosphate</text>
        <dbReference type="Rhea" id="RHEA:54288"/>
        <dbReference type="Rhea" id="RHEA-COMP:10136"/>
        <dbReference type="Rhea" id="RHEA-COMP:13846"/>
        <dbReference type="ChEBI" id="CHEBI:30616"/>
        <dbReference type="ChEBI" id="CHEBI:33019"/>
        <dbReference type="ChEBI" id="CHEBI:46858"/>
        <dbReference type="ChEBI" id="CHEBI:83624"/>
        <dbReference type="EC" id="2.7.7.108"/>
    </reaction>
</comment>
<dbReference type="GO" id="GO:0051302">
    <property type="term" value="P:regulation of cell division"/>
    <property type="evidence" value="ECO:0007669"/>
    <property type="project" value="TreeGrafter"/>
</dbReference>
<proteinExistence type="predicted"/>
<dbReference type="EC" id="2.7.7.108" evidence="5"/>
<keyword evidence="4" id="KW-0067">ATP-binding</keyword>
<sequence>MGKISEKHLDYSLQCSRATLEMEELYPSKENDEVCYKIAAGDLNQQQAIDGIVNSMKLDKSQGVEQEVSSYSKYCYEGSLVLINNFNIRSKDKLLKAEGELARIREFALKLAPKPGQFDLPHLQEIHKFLFQDIYPFAGKLRQENISKGNSIFLPVEQFQNGIPYFFQYLNKRIAKPDGLKLDDLAAKLAYYMSELNFIHPFREGNGRTQREFIRCLALKYGYTINWASVGKLKLKEATIKAFDDPNDLLDLAGCIKEGINIYSFL</sequence>
<dbReference type="EMBL" id="CP158367">
    <property type="protein sequence ID" value="XBX75237.1"/>
    <property type="molecule type" value="Genomic_DNA"/>
</dbReference>
<dbReference type="PROSITE" id="PS51459">
    <property type="entry name" value="FIDO"/>
    <property type="match status" value="1"/>
</dbReference>
<keyword evidence="3" id="KW-0547">Nucleotide-binding</keyword>
<dbReference type="Gene3D" id="1.10.3290.10">
    <property type="entry name" value="Fido-like domain"/>
    <property type="match status" value="1"/>
</dbReference>
<evidence type="ECO:0000256" key="6">
    <source>
        <dbReference type="ARBA" id="ARBA00047939"/>
    </source>
</evidence>
<evidence type="ECO:0000256" key="2">
    <source>
        <dbReference type="ARBA" id="ARBA00022695"/>
    </source>
</evidence>
<evidence type="ECO:0000256" key="5">
    <source>
        <dbReference type="ARBA" id="ARBA00034531"/>
    </source>
</evidence>
<feature type="domain" description="Fido" evidence="8">
    <location>
        <begin position="118"/>
        <end position="258"/>
    </location>
</feature>